<dbReference type="PANTHER" id="PTHR34295:SF1">
    <property type="entry name" value="BIOTIN TRANSPORTER BIOY"/>
    <property type="match status" value="1"/>
</dbReference>
<feature type="transmembrane region" description="Helical" evidence="3">
    <location>
        <begin position="86"/>
        <end position="105"/>
    </location>
</feature>
<dbReference type="GO" id="GO:0005886">
    <property type="term" value="C:plasma membrane"/>
    <property type="evidence" value="ECO:0007669"/>
    <property type="project" value="UniProtKB-SubCell"/>
</dbReference>
<evidence type="ECO:0000313" key="4">
    <source>
        <dbReference type="EMBL" id="HIU09826.1"/>
    </source>
</evidence>
<organism evidence="4 5">
    <name type="scientific">Candidatus Avidehalobacter gallistercoris</name>
    <dbReference type="NCBI Taxonomy" id="2840694"/>
    <lineage>
        <taxon>Bacteria</taxon>
        <taxon>Bacillati</taxon>
        <taxon>Bacillota</taxon>
        <taxon>Clostridia</taxon>
        <taxon>Eubacteriales</taxon>
        <taxon>Peptococcaceae</taxon>
        <taxon>Peptococcaceae incertae sedis</taxon>
        <taxon>Candidatus Avidehalobacter</taxon>
    </lineage>
</organism>
<dbReference type="PIRSF" id="PIRSF016661">
    <property type="entry name" value="BioY"/>
    <property type="match status" value="1"/>
</dbReference>
<dbReference type="AlphaFoldDB" id="A0A9D1KYY2"/>
<accession>A0A9D1KYY2</accession>
<protein>
    <recommendedName>
        <fullName evidence="2">Biotin transporter</fullName>
    </recommendedName>
</protein>
<evidence type="ECO:0000256" key="1">
    <source>
        <dbReference type="ARBA" id="ARBA00010692"/>
    </source>
</evidence>
<keyword evidence="2" id="KW-1003">Cell membrane</keyword>
<name>A0A9D1KYY2_9FIRM</name>
<evidence type="ECO:0000313" key="5">
    <source>
        <dbReference type="Proteomes" id="UP000824124"/>
    </source>
</evidence>
<evidence type="ECO:0000256" key="2">
    <source>
        <dbReference type="PIRNR" id="PIRNR016661"/>
    </source>
</evidence>
<keyword evidence="2 3" id="KW-0472">Membrane</keyword>
<keyword evidence="2" id="KW-0813">Transport</keyword>
<dbReference type="PANTHER" id="PTHR34295">
    <property type="entry name" value="BIOTIN TRANSPORTER BIOY"/>
    <property type="match status" value="1"/>
</dbReference>
<reference evidence="4" key="1">
    <citation type="submission" date="2020-10" db="EMBL/GenBank/DDBJ databases">
        <authorList>
            <person name="Gilroy R."/>
        </authorList>
    </citation>
    <scope>NUCLEOTIDE SEQUENCE</scope>
    <source>
        <strain evidence="4">2830</strain>
    </source>
</reference>
<comment type="caution">
    <text evidence="4">The sequence shown here is derived from an EMBL/GenBank/DDBJ whole genome shotgun (WGS) entry which is preliminary data.</text>
</comment>
<dbReference type="Pfam" id="PF02632">
    <property type="entry name" value="BioY"/>
    <property type="match status" value="1"/>
</dbReference>
<reference evidence="4" key="2">
    <citation type="journal article" date="2021" name="PeerJ">
        <title>Extensive microbial diversity within the chicken gut microbiome revealed by metagenomics and culture.</title>
        <authorList>
            <person name="Gilroy R."/>
            <person name="Ravi A."/>
            <person name="Getino M."/>
            <person name="Pursley I."/>
            <person name="Horton D.L."/>
            <person name="Alikhan N.F."/>
            <person name="Baker D."/>
            <person name="Gharbi K."/>
            <person name="Hall N."/>
            <person name="Watson M."/>
            <person name="Adriaenssens E.M."/>
            <person name="Foster-Nyarko E."/>
            <person name="Jarju S."/>
            <person name="Secka A."/>
            <person name="Antonio M."/>
            <person name="Oren A."/>
            <person name="Chaudhuri R.R."/>
            <person name="La Ragione R."/>
            <person name="Hildebrand F."/>
            <person name="Pallen M.J."/>
        </authorList>
    </citation>
    <scope>NUCLEOTIDE SEQUENCE</scope>
    <source>
        <strain evidence="4">2830</strain>
    </source>
</reference>
<sequence>MQNSNIRKMSVMAMLVALLVVCSQISVPVGSVPVTAQPLAIMLIGLLLSPKYAVATVLVWVLAGGVGLPFFANFKSGFGVLLGPTGGYIYGYIIGVFIMSLIAGAGKNFSWARSILACVAGMVFVYLLGAVQLKILMDLDSFAAAFVVGGVPYIFFEPLKVALAVIVAKVADSRGLQRF</sequence>
<dbReference type="GO" id="GO:0015225">
    <property type="term" value="F:biotin transmembrane transporter activity"/>
    <property type="evidence" value="ECO:0007669"/>
    <property type="project" value="UniProtKB-UniRule"/>
</dbReference>
<keyword evidence="3" id="KW-1133">Transmembrane helix</keyword>
<proteinExistence type="inferred from homology"/>
<dbReference type="InterPro" id="IPR003784">
    <property type="entry name" value="BioY"/>
</dbReference>
<dbReference type="Gene3D" id="1.10.1760.20">
    <property type="match status" value="1"/>
</dbReference>
<dbReference type="EMBL" id="DVMH01000007">
    <property type="protein sequence ID" value="HIU09826.1"/>
    <property type="molecule type" value="Genomic_DNA"/>
</dbReference>
<keyword evidence="3" id="KW-0812">Transmembrane</keyword>
<feature type="transmembrane region" description="Helical" evidence="3">
    <location>
        <begin position="111"/>
        <end position="128"/>
    </location>
</feature>
<evidence type="ECO:0000256" key="3">
    <source>
        <dbReference type="SAM" id="Phobius"/>
    </source>
</evidence>
<gene>
    <name evidence="4" type="ORF">IAB00_01015</name>
</gene>
<comment type="subcellular location">
    <subcellularLocation>
        <location evidence="2">Cell membrane</location>
        <topology evidence="2">Multi-pass membrane protein</topology>
    </subcellularLocation>
</comment>
<dbReference type="Proteomes" id="UP000824124">
    <property type="component" value="Unassembled WGS sequence"/>
</dbReference>
<comment type="similarity">
    <text evidence="1 2">Belongs to the BioY family.</text>
</comment>